<feature type="domain" description="Carrier" evidence="3">
    <location>
        <begin position="2"/>
        <end position="83"/>
    </location>
</feature>
<protein>
    <submittedName>
        <fullName evidence="4">Acyl carrier protein</fullName>
    </submittedName>
</protein>
<dbReference type="Proteomes" id="UP000642829">
    <property type="component" value="Unassembled WGS sequence"/>
</dbReference>
<keyword evidence="1" id="KW-0596">Phosphopantetheine</keyword>
<keyword evidence="2" id="KW-0597">Phosphoprotein</keyword>
<evidence type="ECO:0000256" key="2">
    <source>
        <dbReference type="ARBA" id="ARBA00022553"/>
    </source>
</evidence>
<evidence type="ECO:0000313" key="4">
    <source>
        <dbReference type="EMBL" id="GHB90727.1"/>
    </source>
</evidence>
<dbReference type="RefSeq" id="WP_189510936.1">
    <property type="nucleotide sequence ID" value="NZ_BMXG01000001.1"/>
</dbReference>
<evidence type="ECO:0000256" key="1">
    <source>
        <dbReference type="ARBA" id="ARBA00022450"/>
    </source>
</evidence>
<dbReference type="PROSITE" id="PS50075">
    <property type="entry name" value="CARRIER"/>
    <property type="match status" value="1"/>
</dbReference>
<organism evidence="4 5">
    <name type="scientific">Cerasicoccus arenae</name>
    <dbReference type="NCBI Taxonomy" id="424488"/>
    <lineage>
        <taxon>Bacteria</taxon>
        <taxon>Pseudomonadati</taxon>
        <taxon>Verrucomicrobiota</taxon>
        <taxon>Opitutia</taxon>
        <taxon>Puniceicoccales</taxon>
        <taxon>Cerasicoccaceae</taxon>
        <taxon>Cerasicoccus</taxon>
    </lineage>
</organism>
<gene>
    <name evidence="4" type="ORF">GCM10007047_01920</name>
</gene>
<reference evidence="4" key="2">
    <citation type="submission" date="2020-09" db="EMBL/GenBank/DDBJ databases">
        <authorList>
            <person name="Sun Q."/>
            <person name="Kim S."/>
        </authorList>
    </citation>
    <scope>NUCLEOTIDE SEQUENCE</scope>
    <source>
        <strain evidence="4">KCTC 12870</strain>
    </source>
</reference>
<dbReference type="EMBL" id="BMXG01000001">
    <property type="protein sequence ID" value="GHB90727.1"/>
    <property type="molecule type" value="Genomic_DNA"/>
</dbReference>
<dbReference type="Gene3D" id="1.10.1200.10">
    <property type="entry name" value="ACP-like"/>
    <property type="match status" value="1"/>
</dbReference>
<evidence type="ECO:0000259" key="3">
    <source>
        <dbReference type="PROSITE" id="PS50075"/>
    </source>
</evidence>
<accession>A0A8J3GCT0</accession>
<dbReference type="InterPro" id="IPR036736">
    <property type="entry name" value="ACP-like_sf"/>
</dbReference>
<comment type="caution">
    <text evidence="4">The sequence shown here is derived from an EMBL/GenBank/DDBJ whole genome shotgun (WGS) entry which is preliminary data.</text>
</comment>
<dbReference type="Pfam" id="PF00550">
    <property type="entry name" value="PP-binding"/>
    <property type="match status" value="1"/>
</dbReference>
<sequence>MTKLKHRLKDLIIEALNLEDVAPEDLADDEALMDSGLGLDSIDALELVVRVEKEFSIKIKNSEEAREALGSINTLATFIQSRQGEVA</sequence>
<reference evidence="4" key="1">
    <citation type="journal article" date="2014" name="Int. J. Syst. Evol. Microbiol.">
        <title>Complete genome sequence of Corynebacterium casei LMG S-19264T (=DSM 44701T), isolated from a smear-ripened cheese.</title>
        <authorList>
            <consortium name="US DOE Joint Genome Institute (JGI-PGF)"/>
            <person name="Walter F."/>
            <person name="Albersmeier A."/>
            <person name="Kalinowski J."/>
            <person name="Ruckert C."/>
        </authorList>
    </citation>
    <scope>NUCLEOTIDE SEQUENCE</scope>
    <source>
        <strain evidence="4">KCTC 12870</strain>
    </source>
</reference>
<proteinExistence type="predicted"/>
<evidence type="ECO:0000313" key="5">
    <source>
        <dbReference type="Proteomes" id="UP000642829"/>
    </source>
</evidence>
<dbReference type="AlphaFoldDB" id="A0A8J3GCT0"/>
<dbReference type="InterPro" id="IPR009081">
    <property type="entry name" value="PP-bd_ACP"/>
</dbReference>
<keyword evidence="5" id="KW-1185">Reference proteome</keyword>
<name>A0A8J3GCT0_9BACT</name>
<dbReference type="SUPFAM" id="SSF47336">
    <property type="entry name" value="ACP-like"/>
    <property type="match status" value="1"/>
</dbReference>
<dbReference type="PROSITE" id="PS00012">
    <property type="entry name" value="PHOSPHOPANTETHEINE"/>
    <property type="match status" value="1"/>
</dbReference>
<dbReference type="InterPro" id="IPR006162">
    <property type="entry name" value="Ppantetheine_attach_site"/>
</dbReference>